<evidence type="ECO:0000313" key="3">
    <source>
        <dbReference type="Proteomes" id="UP000015442"/>
    </source>
</evidence>
<name>T0GQQ1_9LEPT</name>
<accession>T0GQQ1</accession>
<evidence type="ECO:0000313" key="2">
    <source>
        <dbReference type="EMBL" id="EQA71227.1"/>
    </source>
</evidence>
<feature type="domain" description="Transposase (putative) YhgA-like" evidence="1">
    <location>
        <begin position="6"/>
        <end position="35"/>
    </location>
</feature>
<reference evidence="2 3" key="1">
    <citation type="submission" date="2013-05" db="EMBL/GenBank/DDBJ databases">
        <authorList>
            <person name="Harkins D.M."/>
            <person name="Durkin A.S."/>
            <person name="Brinkac L.M."/>
            <person name="Haft D.H."/>
            <person name="Selengut J.D."/>
            <person name="Sanka R."/>
            <person name="DePew J."/>
            <person name="Purushe J."/>
            <person name="Hartskeerl R.A."/>
            <person name="Ahmed A."/>
            <person name="van der Linden H."/>
            <person name="Goris M.G.A."/>
            <person name="Vinetz J.M."/>
            <person name="Sutton G.G."/>
            <person name="Nierman W.C."/>
            <person name="Fouts D.E."/>
        </authorList>
    </citation>
    <scope>NUCLEOTIDE SEQUENCE [LARGE SCALE GENOMIC DNA]</scope>
    <source>
        <strain evidence="2 3">CZ214</strain>
    </source>
</reference>
<dbReference type="Pfam" id="PF04754">
    <property type="entry name" value="Transposase_31"/>
    <property type="match status" value="1"/>
</dbReference>
<gene>
    <name evidence="2" type="ORF">LEP1GSC059_2673</name>
</gene>
<proteinExistence type="predicted"/>
<dbReference type="EMBL" id="AKWY02000021">
    <property type="protein sequence ID" value="EQA71227.1"/>
    <property type="molecule type" value="Genomic_DNA"/>
</dbReference>
<evidence type="ECO:0000259" key="1">
    <source>
        <dbReference type="Pfam" id="PF04754"/>
    </source>
</evidence>
<organism evidence="2 3">
    <name type="scientific">Leptospira noguchii serovar Panama str. CZ214</name>
    <dbReference type="NCBI Taxonomy" id="1001595"/>
    <lineage>
        <taxon>Bacteria</taxon>
        <taxon>Pseudomonadati</taxon>
        <taxon>Spirochaetota</taxon>
        <taxon>Spirochaetia</taxon>
        <taxon>Leptospirales</taxon>
        <taxon>Leptospiraceae</taxon>
        <taxon>Leptospira</taxon>
    </lineage>
</organism>
<dbReference type="InterPro" id="IPR006842">
    <property type="entry name" value="Transposase_31"/>
</dbReference>
<dbReference type="Proteomes" id="UP000015442">
    <property type="component" value="Unassembled WGS sequence"/>
</dbReference>
<comment type="caution">
    <text evidence="2">The sequence shown here is derived from an EMBL/GenBank/DDBJ whole genome shotgun (WGS) entry which is preliminary data.</text>
</comment>
<sequence length="37" mass="4380">MIEVNNPHDQLIRVTFQNKKETDIFFKTTLPHQLLGL</sequence>
<protein>
    <recommendedName>
        <fullName evidence="1">Transposase (putative) YhgA-like domain-containing protein</fullName>
    </recommendedName>
</protein>
<dbReference type="AlphaFoldDB" id="T0GQQ1"/>